<proteinExistence type="predicted"/>
<keyword evidence="3" id="KW-1185">Reference proteome</keyword>
<evidence type="ECO:0000313" key="2">
    <source>
        <dbReference type="EMBL" id="CAL1354673.1"/>
    </source>
</evidence>
<organism evidence="2 3">
    <name type="scientific">Linum trigynum</name>
    <dbReference type="NCBI Taxonomy" id="586398"/>
    <lineage>
        <taxon>Eukaryota</taxon>
        <taxon>Viridiplantae</taxon>
        <taxon>Streptophyta</taxon>
        <taxon>Embryophyta</taxon>
        <taxon>Tracheophyta</taxon>
        <taxon>Spermatophyta</taxon>
        <taxon>Magnoliopsida</taxon>
        <taxon>eudicotyledons</taxon>
        <taxon>Gunneridae</taxon>
        <taxon>Pentapetalae</taxon>
        <taxon>rosids</taxon>
        <taxon>fabids</taxon>
        <taxon>Malpighiales</taxon>
        <taxon>Linaceae</taxon>
        <taxon>Linum</taxon>
    </lineage>
</organism>
<accession>A0AAV2CDR7</accession>
<gene>
    <name evidence="2" type="ORF">LTRI10_LOCUS2471</name>
</gene>
<dbReference type="AlphaFoldDB" id="A0AAV2CDR7"/>
<sequence length="99" mass="10808">MCNYIVITGPSTGGGATTGPPTASIRAGPRAPPKGFTRMSPAEIEHKRREGKCFNCDERFTFGHKCGKPDLMFLVGRWEDEGEEEAAEGHMLAQEDLQP</sequence>
<evidence type="ECO:0000313" key="3">
    <source>
        <dbReference type="Proteomes" id="UP001497516"/>
    </source>
</evidence>
<name>A0AAV2CDR7_9ROSI</name>
<reference evidence="2 3" key="1">
    <citation type="submission" date="2024-04" db="EMBL/GenBank/DDBJ databases">
        <authorList>
            <person name="Fracassetti M."/>
        </authorList>
    </citation>
    <scope>NUCLEOTIDE SEQUENCE [LARGE SCALE GENOMIC DNA]</scope>
</reference>
<dbReference type="EMBL" id="OZ034813">
    <property type="protein sequence ID" value="CAL1354673.1"/>
    <property type="molecule type" value="Genomic_DNA"/>
</dbReference>
<protein>
    <submittedName>
        <fullName evidence="2">Uncharacterized protein</fullName>
    </submittedName>
</protein>
<feature type="region of interest" description="Disordered" evidence="1">
    <location>
        <begin position="7"/>
        <end position="38"/>
    </location>
</feature>
<dbReference type="Proteomes" id="UP001497516">
    <property type="component" value="Chromosome 1"/>
</dbReference>
<evidence type="ECO:0000256" key="1">
    <source>
        <dbReference type="SAM" id="MobiDB-lite"/>
    </source>
</evidence>